<sequence>MTANHSKSEKCPSSIDDKRAMLLNARLRFSPTGANIREQAVERIVEQHLAYATSEGIQLRGLHAAIASAEGVPILSLPEVEGALKRLVSTGRVRKKKDLFSLAEKALADVENQIQQSMTNWESVLKSLFSGAPKGPDAYAVAFTDTLCNIFSCLSASDIAVLTGRESGREGANHLIEKGIESALSKCGVPDDDAFKYGVNRFFEESNPSFDAIKWNMAQNHFVIAALGIAPASRLLSDDLLRGTTLFLDTNVLIAGLVPESKNHGAFREVVGACKHLGIEVKVAHITVEELRRTVFANASVLRRAYSVIPAETLPKVRCFLLDAYRDALETDPSLGIDDFLDNFNHPMDRIREVLDVEVEDDRWFDQEADSPETRKLAKSLASKVKEMRHKNKTETAAVHDALLIRWIDQRRAIGESDARVATLDLTLVATDREETETHPRTITLDALLLWAEPHCISTEKAAEHVAAVYASALRYQLLPAGQFLEARDFLVFADMEIETSQLPASDVEACVREIHLLGPNLDPGKAEDREKIGRTIQGYFADPGAKFRKEMANLNAANRKLGEQLDAEQKAREVAEKTLSQVQEELGKTRNAQEQTQTALEREVSAREATSTELDEVRRQTDRLLRSAERDRLTRSVMRRFVFLGVLLLLGWGYVGWWALRDGTGDNAFQKLTNAWGWFGCVTAIVAGLLYFVMGRERMKHIKWWKGDD</sequence>
<evidence type="ECO:0000256" key="1">
    <source>
        <dbReference type="SAM" id="Coils"/>
    </source>
</evidence>
<keyword evidence="4" id="KW-1185">Reference proteome</keyword>
<dbReference type="EMBL" id="JAUSVL010000001">
    <property type="protein sequence ID" value="MDQ0289481.1"/>
    <property type="molecule type" value="Genomic_DNA"/>
</dbReference>
<feature type="coiled-coil region" evidence="1">
    <location>
        <begin position="552"/>
        <end position="593"/>
    </location>
</feature>
<comment type="caution">
    <text evidence="3">The sequence shown here is derived from an EMBL/GenBank/DDBJ whole genome shotgun (WGS) entry which is preliminary data.</text>
</comment>
<keyword evidence="2" id="KW-1133">Transmembrane helix</keyword>
<keyword evidence="2" id="KW-0472">Membrane</keyword>
<reference evidence="3" key="1">
    <citation type="submission" date="2023-07" db="EMBL/GenBank/DDBJ databases">
        <title>Genomic Encyclopedia of Type Strains, Phase IV (KMG-IV): sequencing the most valuable type-strain genomes for metagenomic binning, comparative biology and taxonomic classification.</title>
        <authorList>
            <person name="Goeker M."/>
        </authorList>
    </citation>
    <scope>NUCLEOTIDE SEQUENCE</scope>
    <source>
        <strain evidence="3">DSM 24202</strain>
    </source>
</reference>
<evidence type="ECO:0000256" key="2">
    <source>
        <dbReference type="SAM" id="Phobius"/>
    </source>
</evidence>
<keyword evidence="2" id="KW-0812">Transmembrane</keyword>
<organism evidence="3 4">
    <name type="scientific">Oligosphaera ethanolica</name>
    <dbReference type="NCBI Taxonomy" id="760260"/>
    <lineage>
        <taxon>Bacteria</taxon>
        <taxon>Pseudomonadati</taxon>
        <taxon>Lentisphaerota</taxon>
        <taxon>Oligosphaeria</taxon>
        <taxon>Oligosphaerales</taxon>
        <taxon>Oligosphaeraceae</taxon>
        <taxon>Oligosphaera</taxon>
    </lineage>
</organism>
<gene>
    <name evidence="3" type="ORF">J3R75_001588</name>
</gene>
<feature type="transmembrane region" description="Helical" evidence="2">
    <location>
        <begin position="676"/>
        <end position="695"/>
    </location>
</feature>
<accession>A0AAE4ANC4</accession>
<keyword evidence="1" id="KW-0175">Coiled coil</keyword>
<feature type="transmembrane region" description="Helical" evidence="2">
    <location>
        <begin position="642"/>
        <end position="661"/>
    </location>
</feature>
<dbReference type="AlphaFoldDB" id="A0AAE4ANC4"/>
<evidence type="ECO:0000313" key="4">
    <source>
        <dbReference type="Proteomes" id="UP001238163"/>
    </source>
</evidence>
<evidence type="ECO:0008006" key="5">
    <source>
        <dbReference type="Google" id="ProtNLM"/>
    </source>
</evidence>
<dbReference type="Proteomes" id="UP001238163">
    <property type="component" value="Unassembled WGS sequence"/>
</dbReference>
<proteinExistence type="predicted"/>
<protein>
    <recommendedName>
        <fullName evidence="5">PIN domain-containing protein</fullName>
    </recommendedName>
</protein>
<dbReference type="RefSeq" id="WP_307260909.1">
    <property type="nucleotide sequence ID" value="NZ_JAUSVL010000001.1"/>
</dbReference>
<evidence type="ECO:0000313" key="3">
    <source>
        <dbReference type="EMBL" id="MDQ0289481.1"/>
    </source>
</evidence>
<name>A0AAE4ANC4_9BACT</name>